<evidence type="ECO:0000256" key="5">
    <source>
        <dbReference type="ARBA" id="ARBA00023136"/>
    </source>
</evidence>
<protein>
    <recommendedName>
        <fullName evidence="8">Polysaccharide biosynthesis protein</fullName>
    </recommendedName>
</protein>
<dbReference type="InterPro" id="IPR050833">
    <property type="entry name" value="Poly_Biosynth_Transport"/>
</dbReference>
<evidence type="ECO:0000256" key="4">
    <source>
        <dbReference type="ARBA" id="ARBA00022989"/>
    </source>
</evidence>
<evidence type="ECO:0000313" key="7">
    <source>
        <dbReference type="EMBL" id="QOS24878.1"/>
    </source>
</evidence>
<dbReference type="Pfam" id="PF01943">
    <property type="entry name" value="Polysacc_synt"/>
    <property type="match status" value="1"/>
</dbReference>
<evidence type="ECO:0000256" key="6">
    <source>
        <dbReference type="SAM" id="Phobius"/>
    </source>
</evidence>
<dbReference type="GO" id="GO:0005886">
    <property type="term" value="C:plasma membrane"/>
    <property type="evidence" value="ECO:0007669"/>
    <property type="project" value="UniProtKB-SubCell"/>
</dbReference>
<dbReference type="EMBL" id="MT898280">
    <property type="protein sequence ID" value="QOS24878.1"/>
    <property type="molecule type" value="Genomic_DNA"/>
</dbReference>
<feature type="transmembrane region" description="Helical" evidence="6">
    <location>
        <begin position="378"/>
        <end position="397"/>
    </location>
</feature>
<keyword evidence="4 6" id="KW-1133">Transmembrane helix</keyword>
<feature type="transmembrane region" description="Helical" evidence="6">
    <location>
        <begin position="351"/>
        <end position="372"/>
    </location>
</feature>
<feature type="transmembrane region" description="Helical" evidence="6">
    <location>
        <begin position="287"/>
        <end position="308"/>
    </location>
</feature>
<dbReference type="AlphaFoldDB" id="A0A7M1WDS2"/>
<feature type="transmembrane region" description="Helical" evidence="6">
    <location>
        <begin position="41"/>
        <end position="61"/>
    </location>
</feature>
<evidence type="ECO:0008006" key="8">
    <source>
        <dbReference type="Google" id="ProtNLM"/>
    </source>
</evidence>
<dbReference type="RefSeq" id="WP_140062827.1">
    <property type="nucleotide sequence ID" value="NZ_JABKAX010000091.1"/>
</dbReference>
<gene>
    <name evidence="7" type="ORF">VP388_00009</name>
</gene>
<proteinExistence type="predicted"/>
<accession>A0A7M1WDS2</accession>
<organism evidence="7">
    <name type="scientific">Vibrio parahaemolyticus</name>
    <dbReference type="NCBI Taxonomy" id="670"/>
    <lineage>
        <taxon>Bacteria</taxon>
        <taxon>Pseudomonadati</taxon>
        <taxon>Pseudomonadota</taxon>
        <taxon>Gammaproteobacteria</taxon>
        <taxon>Vibrionales</taxon>
        <taxon>Vibrionaceae</taxon>
        <taxon>Vibrio</taxon>
    </lineage>
</organism>
<evidence type="ECO:0000256" key="3">
    <source>
        <dbReference type="ARBA" id="ARBA00022692"/>
    </source>
</evidence>
<dbReference type="PANTHER" id="PTHR30250">
    <property type="entry name" value="PST FAMILY PREDICTED COLANIC ACID TRANSPORTER"/>
    <property type="match status" value="1"/>
</dbReference>
<reference evidence="7" key="1">
    <citation type="submission" date="2020-08" db="EMBL/GenBank/DDBJ databases">
        <title>Genetic structure, function and evolution of capsule biosynthesis loci in Vibrio parahaemolyticus.</title>
        <authorList>
            <person name="Li L."/>
            <person name="Bian S."/>
        </authorList>
    </citation>
    <scope>NUCLEOTIDE SEQUENCE</scope>
    <source>
        <strain evidence="7">VP388</strain>
    </source>
</reference>
<name>A0A7M1WDS2_VIBPH</name>
<feature type="transmembrane region" description="Helical" evidence="6">
    <location>
        <begin position="248"/>
        <end position="266"/>
    </location>
</feature>
<sequence>MVKKVLKIMLGNGSAQGLQLLFIPILTNHYSPIEFGELAQVIAYSSVLCIFLSLQLNVAIVATDKEDDIESIFGGYTLVSILGVVCFFLVSIFTFIFASNETWMFVNQFFLLAILMSANNFFRGVAIAREKYNLVSSCALFRVLALISSQLVLISNDEINGLIYGLIVGETILAISLMFENIKYGKNYSILNLKFHRLNLKEIWSNRQYTLFGSLQEATSTLIYWLPMMGIVYYFGDYYGGQYSVVSRIYWPLVVLISSAIAQVLLRDLSRFSPHDNKLTSGGVYSHAVKILFFPLLFFGYVLSPLVFDVLFGYEWKEAVVYSKYISILCIMFLYVVPYRVLYRVKKKQSYLLIIELTYLLVFYVTVSLLSLKEPQDFLIFIVSLYALKVIFVECFIRKMVNNDFMER</sequence>
<feature type="transmembrane region" description="Helical" evidence="6">
    <location>
        <begin position="161"/>
        <end position="179"/>
    </location>
</feature>
<dbReference type="InterPro" id="IPR002797">
    <property type="entry name" value="Polysacc_synth"/>
</dbReference>
<evidence type="ECO:0000256" key="1">
    <source>
        <dbReference type="ARBA" id="ARBA00004651"/>
    </source>
</evidence>
<comment type="subcellular location">
    <subcellularLocation>
        <location evidence="1">Cell membrane</location>
        <topology evidence="1">Multi-pass membrane protein</topology>
    </subcellularLocation>
</comment>
<feature type="transmembrane region" description="Helical" evidence="6">
    <location>
        <begin position="218"/>
        <end position="236"/>
    </location>
</feature>
<feature type="transmembrane region" description="Helical" evidence="6">
    <location>
        <begin position="73"/>
        <end position="97"/>
    </location>
</feature>
<keyword evidence="2" id="KW-1003">Cell membrane</keyword>
<evidence type="ECO:0000256" key="2">
    <source>
        <dbReference type="ARBA" id="ARBA00022475"/>
    </source>
</evidence>
<dbReference type="PANTHER" id="PTHR30250:SF11">
    <property type="entry name" value="O-ANTIGEN TRANSPORTER-RELATED"/>
    <property type="match status" value="1"/>
</dbReference>
<keyword evidence="5 6" id="KW-0472">Membrane</keyword>
<feature type="transmembrane region" description="Helical" evidence="6">
    <location>
        <begin position="134"/>
        <end position="155"/>
    </location>
</feature>
<feature type="transmembrane region" description="Helical" evidence="6">
    <location>
        <begin position="320"/>
        <end position="339"/>
    </location>
</feature>
<feature type="transmembrane region" description="Helical" evidence="6">
    <location>
        <begin position="103"/>
        <end position="122"/>
    </location>
</feature>
<keyword evidence="3 6" id="KW-0812">Transmembrane</keyword>